<name>A0A2P2D870_9LEPT</name>
<keyword evidence="3 8" id="KW-0489">Methyltransferase</keyword>
<organism evidence="10 11">
    <name type="scientific">Leptospira ellinghausenii</name>
    <dbReference type="NCBI Taxonomy" id="1917822"/>
    <lineage>
        <taxon>Bacteria</taxon>
        <taxon>Pseudomonadati</taxon>
        <taxon>Spirochaetota</taxon>
        <taxon>Spirochaetia</taxon>
        <taxon>Leptospirales</taxon>
        <taxon>Leptospiraceae</taxon>
        <taxon>Leptospira</taxon>
    </lineage>
</organism>
<dbReference type="InterPro" id="IPR014776">
    <property type="entry name" value="4pyrrole_Mease_sub2"/>
</dbReference>
<evidence type="ECO:0000259" key="9">
    <source>
        <dbReference type="Pfam" id="PF00590"/>
    </source>
</evidence>
<comment type="pathway">
    <text evidence="7">Porphyrin-containing compound metabolism; siroheme biosynthesis; precorrin-2 from uroporphyrinogen III: step 1/1.</text>
</comment>
<comment type="caution">
    <text evidence="10">The sequence shown here is derived from an EMBL/GenBank/DDBJ whole genome shotgun (WGS) entry which is preliminary data.</text>
</comment>
<dbReference type="PANTHER" id="PTHR45790">
    <property type="entry name" value="SIROHEME SYNTHASE-RELATED"/>
    <property type="match status" value="1"/>
</dbReference>
<gene>
    <name evidence="10" type="primary">cobA</name>
    <name evidence="10" type="ORF">LPTSP2_01000</name>
</gene>
<dbReference type="FunFam" id="3.40.1010.10:FF:000001">
    <property type="entry name" value="Siroheme synthase"/>
    <property type="match status" value="1"/>
</dbReference>
<dbReference type="InterPro" id="IPR014777">
    <property type="entry name" value="4pyrrole_Mease_sub1"/>
</dbReference>
<evidence type="ECO:0000256" key="5">
    <source>
        <dbReference type="ARBA" id="ARBA00022691"/>
    </source>
</evidence>
<accession>A0A2P2D870</accession>
<keyword evidence="4 8" id="KW-0808">Transferase</keyword>
<dbReference type="InterPro" id="IPR000878">
    <property type="entry name" value="4pyrrol_Mease"/>
</dbReference>
<evidence type="ECO:0000256" key="1">
    <source>
        <dbReference type="ARBA" id="ARBA00005879"/>
    </source>
</evidence>
<comment type="similarity">
    <text evidence="1 8">Belongs to the precorrin methyltransferase family.</text>
</comment>
<evidence type="ECO:0000313" key="11">
    <source>
        <dbReference type="Proteomes" id="UP000245206"/>
    </source>
</evidence>
<proteinExistence type="inferred from homology"/>
<evidence type="ECO:0000256" key="2">
    <source>
        <dbReference type="ARBA" id="ARBA00012162"/>
    </source>
</evidence>
<evidence type="ECO:0000256" key="4">
    <source>
        <dbReference type="ARBA" id="ARBA00022679"/>
    </source>
</evidence>
<protein>
    <recommendedName>
        <fullName evidence="2">uroporphyrinogen-III C-methyltransferase</fullName>
        <ecNumber evidence="2">2.1.1.107</ecNumber>
    </recommendedName>
</protein>
<keyword evidence="11" id="KW-1185">Reference proteome</keyword>
<dbReference type="Pfam" id="PF00590">
    <property type="entry name" value="TP_methylase"/>
    <property type="match status" value="1"/>
</dbReference>
<evidence type="ECO:0000256" key="6">
    <source>
        <dbReference type="ARBA" id="ARBA00023244"/>
    </source>
</evidence>
<dbReference type="GO" id="GO:0019354">
    <property type="term" value="P:siroheme biosynthetic process"/>
    <property type="evidence" value="ECO:0007669"/>
    <property type="project" value="InterPro"/>
</dbReference>
<dbReference type="EC" id="2.1.1.107" evidence="2"/>
<dbReference type="AlphaFoldDB" id="A0A2P2D870"/>
<evidence type="ECO:0000256" key="3">
    <source>
        <dbReference type="ARBA" id="ARBA00022603"/>
    </source>
</evidence>
<dbReference type="EMBL" id="BFAZ01000001">
    <property type="protein sequence ID" value="GBF40834.1"/>
    <property type="molecule type" value="Genomic_DNA"/>
</dbReference>
<evidence type="ECO:0000256" key="8">
    <source>
        <dbReference type="RuleBase" id="RU003960"/>
    </source>
</evidence>
<dbReference type="PROSITE" id="PS00840">
    <property type="entry name" value="SUMT_2"/>
    <property type="match status" value="1"/>
</dbReference>
<dbReference type="Gene3D" id="3.30.950.10">
    <property type="entry name" value="Methyltransferase, Cobalt-precorrin-4 Transmethylase, Domain 2"/>
    <property type="match status" value="1"/>
</dbReference>
<dbReference type="NCBIfam" id="TIGR01469">
    <property type="entry name" value="cobA_cysG_Cterm"/>
    <property type="match status" value="1"/>
</dbReference>
<dbReference type="Proteomes" id="UP000245206">
    <property type="component" value="Unassembled WGS sequence"/>
</dbReference>
<dbReference type="PANTHER" id="PTHR45790:SF3">
    <property type="entry name" value="S-ADENOSYL-L-METHIONINE-DEPENDENT UROPORPHYRINOGEN III METHYLTRANSFERASE, CHLOROPLASTIC"/>
    <property type="match status" value="1"/>
</dbReference>
<dbReference type="GO" id="GO:0032259">
    <property type="term" value="P:methylation"/>
    <property type="evidence" value="ECO:0007669"/>
    <property type="project" value="UniProtKB-KW"/>
</dbReference>
<evidence type="ECO:0000313" key="10">
    <source>
        <dbReference type="EMBL" id="GBF40834.1"/>
    </source>
</evidence>
<dbReference type="Gene3D" id="3.40.1010.10">
    <property type="entry name" value="Cobalt-precorrin-4 Transmethylase, Domain 1"/>
    <property type="match status" value="1"/>
</dbReference>
<dbReference type="InterPro" id="IPR050161">
    <property type="entry name" value="Siro_Cobalamin_biosynth"/>
</dbReference>
<dbReference type="InterPro" id="IPR035996">
    <property type="entry name" value="4pyrrol_Methylase_sf"/>
</dbReference>
<sequence length="271" mass="29644">MQGIADMSSNKTEQGFVSFVSGGPGPVDLLTLRGKSRIESADVILYDALLDPSFLEIFPESSQILYVGKRAKEHYRTQDEINSLLVHYANQGKRVVRLKGGDASIFGRLSEEIQTLETNGIPFEVIPGVSSVTTGASDLGISLTVRGLSRQIIILDGHTILEEERSWMGMENFPGTIVILMGSQKTKELAERLIRKGVSPSTPIALLENAGSTRATYTVSTLDKTQKEGLEKKTKGPGILYVGEVVRPLLLGEKKQLESISFFPFISEPME</sequence>
<feature type="domain" description="Tetrapyrrole methylase" evidence="9">
    <location>
        <begin position="17"/>
        <end position="223"/>
    </location>
</feature>
<keyword evidence="6" id="KW-0627">Porphyrin biosynthesis</keyword>
<dbReference type="InterPro" id="IPR003043">
    <property type="entry name" value="Uropor_MeTrfase_CS"/>
</dbReference>
<dbReference type="CDD" id="cd11642">
    <property type="entry name" value="SUMT"/>
    <property type="match status" value="1"/>
</dbReference>
<dbReference type="InterPro" id="IPR006366">
    <property type="entry name" value="CobA/CysG_C"/>
</dbReference>
<keyword evidence="5" id="KW-0949">S-adenosyl-L-methionine</keyword>
<dbReference type="GO" id="GO:0004851">
    <property type="term" value="F:uroporphyrin-III C-methyltransferase activity"/>
    <property type="evidence" value="ECO:0007669"/>
    <property type="project" value="UniProtKB-EC"/>
</dbReference>
<dbReference type="NCBIfam" id="NF004790">
    <property type="entry name" value="PRK06136.1"/>
    <property type="match status" value="1"/>
</dbReference>
<dbReference type="SUPFAM" id="SSF53790">
    <property type="entry name" value="Tetrapyrrole methylase"/>
    <property type="match status" value="1"/>
</dbReference>
<evidence type="ECO:0000256" key="7">
    <source>
        <dbReference type="ARBA" id="ARBA00025705"/>
    </source>
</evidence>
<reference evidence="11" key="1">
    <citation type="journal article" date="2019" name="Microbiol. Immunol.">
        <title>Molecular and phenotypic characterization of Leptospira johnsonii sp. nov., Leptospira ellinghausenii sp. nov. and Leptospira ryugenii sp. nov. isolated from soil and water in Japan.</title>
        <authorList>
            <person name="Masuzawa T."/>
            <person name="Saito M."/>
            <person name="Nakao R."/>
            <person name="Nikaido Y."/>
            <person name="Matsumoto M."/>
            <person name="Ogawa M."/>
            <person name="Yokoyama M."/>
            <person name="Hidaka Y."/>
            <person name="Tomita J."/>
            <person name="Sakakibara K."/>
            <person name="Suzuki K."/>
            <person name="Yasuda S."/>
            <person name="Sato H."/>
            <person name="Yamaguchi M."/>
            <person name="Yoshida S.I."/>
            <person name="Koizumi N."/>
            <person name="Kawamura Y."/>
        </authorList>
    </citation>
    <scope>NUCLEOTIDE SEQUENCE [LARGE SCALE GENOMIC DNA]</scope>
    <source>
        <strain evidence="11">E18</strain>
    </source>
</reference>